<dbReference type="STRING" id="158190.SpiGrapes_1200"/>
<dbReference type="GO" id="GO:0004222">
    <property type="term" value="F:metalloendopeptidase activity"/>
    <property type="evidence" value="ECO:0007669"/>
    <property type="project" value="InterPro"/>
</dbReference>
<keyword evidence="4 6" id="KW-0862">Zinc</keyword>
<dbReference type="Pfam" id="PF01432">
    <property type="entry name" value="Peptidase_M3"/>
    <property type="match status" value="1"/>
</dbReference>
<feature type="domain" description="Oligopeptidase F N-terminal" evidence="8">
    <location>
        <begin position="105"/>
        <end position="168"/>
    </location>
</feature>
<dbReference type="AlphaFoldDB" id="G8QSQ6"/>
<name>G8QSQ6_SPHPG</name>
<dbReference type="InterPro" id="IPR013647">
    <property type="entry name" value="OligopepF_N_dom"/>
</dbReference>
<dbReference type="InterPro" id="IPR011977">
    <property type="entry name" value="Pept_M3B_clade3"/>
</dbReference>
<evidence type="ECO:0000256" key="4">
    <source>
        <dbReference type="ARBA" id="ARBA00022833"/>
    </source>
</evidence>
<dbReference type="RefSeq" id="WP_014269866.1">
    <property type="nucleotide sequence ID" value="NC_016633.1"/>
</dbReference>
<comment type="cofactor">
    <cofactor evidence="6">
        <name>Zn(2+)</name>
        <dbReference type="ChEBI" id="CHEBI:29105"/>
    </cofactor>
    <text evidence="6">Binds 1 zinc ion.</text>
</comment>
<comment type="similarity">
    <text evidence="6">Belongs to the peptidase M3 family.</text>
</comment>
<accession>G8QSQ6</accession>
<dbReference type="eggNOG" id="COG1164">
    <property type="taxonomic scope" value="Bacteria"/>
</dbReference>
<keyword evidence="1 6" id="KW-0645">Protease</keyword>
<dbReference type="Proteomes" id="UP000005632">
    <property type="component" value="Chromosome"/>
</dbReference>
<gene>
    <name evidence="9" type="ordered locus">SpiGrapes_1200</name>
</gene>
<evidence type="ECO:0000256" key="2">
    <source>
        <dbReference type="ARBA" id="ARBA00022723"/>
    </source>
</evidence>
<dbReference type="KEGG" id="sgp:SpiGrapes_1200"/>
<dbReference type="Gene3D" id="1.10.1370.20">
    <property type="entry name" value="Oligoendopeptidase f, C-terminal domain"/>
    <property type="match status" value="1"/>
</dbReference>
<evidence type="ECO:0000313" key="9">
    <source>
        <dbReference type="EMBL" id="AEV29017.1"/>
    </source>
</evidence>
<protein>
    <submittedName>
        <fullName evidence="9">Oligoendopeptidase, pepF/M3 family</fullName>
    </submittedName>
</protein>
<proteinExistence type="inferred from homology"/>
<evidence type="ECO:0000256" key="3">
    <source>
        <dbReference type="ARBA" id="ARBA00022801"/>
    </source>
</evidence>
<evidence type="ECO:0000256" key="1">
    <source>
        <dbReference type="ARBA" id="ARBA00022670"/>
    </source>
</evidence>
<dbReference type="GO" id="GO:0046872">
    <property type="term" value="F:metal ion binding"/>
    <property type="evidence" value="ECO:0007669"/>
    <property type="project" value="UniProtKB-UniRule"/>
</dbReference>
<keyword evidence="5 6" id="KW-0482">Metalloprotease</keyword>
<dbReference type="OrthoDB" id="9769691at2"/>
<dbReference type="SUPFAM" id="SSF55486">
    <property type="entry name" value="Metalloproteases ('zincins'), catalytic domain"/>
    <property type="match status" value="1"/>
</dbReference>
<feature type="domain" description="Peptidase M3A/M3B catalytic" evidence="7">
    <location>
        <begin position="191"/>
        <end position="566"/>
    </location>
</feature>
<evidence type="ECO:0000256" key="6">
    <source>
        <dbReference type="RuleBase" id="RU003435"/>
    </source>
</evidence>
<evidence type="ECO:0000259" key="8">
    <source>
        <dbReference type="Pfam" id="PF08439"/>
    </source>
</evidence>
<dbReference type="InterPro" id="IPR001567">
    <property type="entry name" value="Pept_M3A_M3B_dom"/>
</dbReference>
<keyword evidence="10" id="KW-1185">Reference proteome</keyword>
<dbReference type="GO" id="GO:0004181">
    <property type="term" value="F:metallocarboxypeptidase activity"/>
    <property type="evidence" value="ECO:0007669"/>
    <property type="project" value="InterPro"/>
</dbReference>
<dbReference type="InterPro" id="IPR034006">
    <property type="entry name" value="M3B_PepF_2"/>
</dbReference>
<dbReference type="Gene3D" id="1.20.140.70">
    <property type="entry name" value="Oligopeptidase f, N-terminal domain"/>
    <property type="match status" value="1"/>
</dbReference>
<dbReference type="PANTHER" id="PTHR34217">
    <property type="entry name" value="METAL-DEPENDENT CARBOXYPEPTIDASE"/>
    <property type="match status" value="1"/>
</dbReference>
<dbReference type="InterPro" id="IPR042088">
    <property type="entry name" value="OligoPept_F_C"/>
</dbReference>
<dbReference type="EMBL" id="CP003155">
    <property type="protein sequence ID" value="AEV29017.1"/>
    <property type="molecule type" value="Genomic_DNA"/>
</dbReference>
<evidence type="ECO:0000256" key="5">
    <source>
        <dbReference type="ARBA" id="ARBA00023049"/>
    </source>
</evidence>
<keyword evidence="2 6" id="KW-0479">Metal-binding</keyword>
<dbReference type="HOGENOM" id="CLU_021290_3_1_12"/>
<dbReference type="PANTHER" id="PTHR34217:SF1">
    <property type="entry name" value="CARBOXYPEPTIDASE 1"/>
    <property type="match status" value="1"/>
</dbReference>
<evidence type="ECO:0000313" key="10">
    <source>
        <dbReference type="Proteomes" id="UP000005632"/>
    </source>
</evidence>
<dbReference type="InterPro" id="IPR001333">
    <property type="entry name" value="Peptidase_M32_Taq"/>
</dbReference>
<dbReference type="CDD" id="cd09607">
    <property type="entry name" value="M3B_PepF"/>
    <property type="match status" value="1"/>
</dbReference>
<evidence type="ECO:0000259" key="7">
    <source>
        <dbReference type="Pfam" id="PF01432"/>
    </source>
</evidence>
<dbReference type="Pfam" id="PF08439">
    <property type="entry name" value="Peptidase_M3_N"/>
    <property type="match status" value="1"/>
</dbReference>
<reference evidence="9 10" key="1">
    <citation type="submission" date="2011-11" db="EMBL/GenBank/DDBJ databases">
        <title>Complete sequence of Spirochaeta sp. grapes.</title>
        <authorList>
            <consortium name="US DOE Joint Genome Institute"/>
            <person name="Lucas S."/>
            <person name="Han J."/>
            <person name="Lapidus A."/>
            <person name="Cheng J.-F."/>
            <person name="Goodwin L."/>
            <person name="Pitluck S."/>
            <person name="Peters L."/>
            <person name="Ovchinnikova G."/>
            <person name="Munk A.C."/>
            <person name="Detter J.C."/>
            <person name="Han C."/>
            <person name="Tapia R."/>
            <person name="Land M."/>
            <person name="Hauser L."/>
            <person name="Kyrpides N."/>
            <person name="Ivanova N."/>
            <person name="Pagani I."/>
            <person name="Ritalahtilisa K."/>
            <person name="Loeffler F."/>
            <person name="Woyke T."/>
        </authorList>
    </citation>
    <scope>NUCLEOTIDE SEQUENCE [LARGE SCALE GENOMIC DNA]</scope>
    <source>
        <strain evidence="10">ATCC BAA-1885 / DSM 22778 / Grapes</strain>
    </source>
</reference>
<keyword evidence="3 6" id="KW-0378">Hydrolase</keyword>
<dbReference type="GO" id="GO:0006508">
    <property type="term" value="P:proteolysis"/>
    <property type="evidence" value="ECO:0007669"/>
    <property type="project" value="UniProtKB-KW"/>
</dbReference>
<dbReference type="NCBIfam" id="TIGR02290">
    <property type="entry name" value="M3_fam_3"/>
    <property type="match status" value="1"/>
</dbReference>
<sequence>MATLPRWDLSPIYPSADSMEFCSDLQKVVSLCKTLEQNLSSVSYDLCQAVKDYELILDYYENLDAYTSCCLTTETTNPVFLKAVNQVGEIYLSVQHLDVVMLNFLAQEKERVLSLTEKGQPLESYCYVIGELFERQSHLLSAEMEDLASDLNRSGTEAFSRLQESLSSSASTQWDEQTSKTVIELRNEAFNADRTIRCKAFEKELSVWKTYETAFAASLNGVKGTTLTLDKARRYESPLSRSLSQSRIDGKTLSALIGTLEKNLPLFQSYLKAKASALGLEHCAFYDLFAPVGKGGKRYCWEDAKSFIIEQFSSFSPDMGRFAQKAFTEGWIDPEPRKGKVGGAYDTCFPIAQTSRILSNFDYSFNGVSTLAHELGHAYHDSIVLPKSHLLRTYPMTLAETASIFSEYIVFQGAVSNCTAEQRYTLVEHFLQDACQVCVDILCRFYFEQEVFAQRSDHELTADQLSSLMVECQKRTYGEGLDVYHPYMWAVKGHYYNSDFSFYNYPYAFGQLFALGLYAERAKDPQGFPDKYVALLEKTGSDSAMHVASTMGCDITSEQFWQQGMDLIATYVKEFSNGC</sequence>
<organism evidence="9 10">
    <name type="scientific">Sphaerochaeta pleomorpha (strain ATCC BAA-1885 / DSM 22778 / Grapes)</name>
    <dbReference type="NCBI Taxonomy" id="158190"/>
    <lineage>
        <taxon>Bacteria</taxon>
        <taxon>Pseudomonadati</taxon>
        <taxon>Spirochaetota</taxon>
        <taxon>Spirochaetia</taxon>
        <taxon>Spirochaetales</taxon>
        <taxon>Sphaerochaetaceae</taxon>
        <taxon>Sphaerochaeta</taxon>
    </lineage>
</organism>